<keyword evidence="2" id="KW-1003">Cell membrane</keyword>
<evidence type="ECO:0000256" key="6">
    <source>
        <dbReference type="ARBA" id="ARBA00037281"/>
    </source>
</evidence>
<dbReference type="Proteomes" id="UP001596507">
    <property type="component" value="Unassembled WGS sequence"/>
</dbReference>
<keyword evidence="5" id="KW-0472">Membrane</keyword>
<evidence type="ECO:0000256" key="3">
    <source>
        <dbReference type="ARBA" id="ARBA00022676"/>
    </source>
</evidence>
<organism evidence="11 12">
    <name type="scientific">Microbacterium fluvii</name>
    <dbReference type="NCBI Taxonomy" id="415215"/>
    <lineage>
        <taxon>Bacteria</taxon>
        <taxon>Bacillati</taxon>
        <taxon>Actinomycetota</taxon>
        <taxon>Actinomycetes</taxon>
        <taxon>Micrococcales</taxon>
        <taxon>Microbacteriaceae</taxon>
        <taxon>Microbacterium</taxon>
    </lineage>
</organism>
<dbReference type="InterPro" id="IPR001173">
    <property type="entry name" value="Glyco_trans_2-like"/>
</dbReference>
<sequence>MSARIDAVAVVVPAHDEEQLLPACLRALESAVRNARRLMPKVIVCVVLDACRDASPQIARTHGVEVVTVDARCVGAARAAGVERALSMLAPLPTAHIWTAHTDADSVVPPHWLTHQIELARGGAGAMIGTVRPDFDDLTEAQRTAWLATHVPGEANGHVHGANLGVRADVLLGAGGFAATPLHEDVLLVEAIRSGGARMVASDAAWVLTSGRPFGRAPGGYARYLREDLVAAAGDISAGYEREEVR</sequence>
<gene>
    <name evidence="11" type="ORF">ACFQRL_00150</name>
</gene>
<evidence type="ECO:0000256" key="2">
    <source>
        <dbReference type="ARBA" id="ARBA00022475"/>
    </source>
</evidence>
<dbReference type="EMBL" id="JBHTBE010000001">
    <property type="protein sequence ID" value="MFC7267359.1"/>
    <property type="molecule type" value="Genomic_DNA"/>
</dbReference>
<protein>
    <recommendedName>
        <fullName evidence="9">4,4'-diaponeurosporenoate glycosyltransferase</fullName>
    </recommendedName>
</protein>
<dbReference type="Gene3D" id="3.90.550.10">
    <property type="entry name" value="Spore Coat Polysaccharide Biosynthesis Protein SpsA, Chain A"/>
    <property type="match status" value="1"/>
</dbReference>
<evidence type="ECO:0000313" key="11">
    <source>
        <dbReference type="EMBL" id="MFC7267359.1"/>
    </source>
</evidence>
<evidence type="ECO:0000256" key="9">
    <source>
        <dbReference type="ARBA" id="ARBA00040345"/>
    </source>
</evidence>
<dbReference type="SUPFAM" id="SSF53448">
    <property type="entry name" value="Nucleotide-diphospho-sugar transferases"/>
    <property type="match status" value="1"/>
</dbReference>
<comment type="subcellular location">
    <subcellularLocation>
        <location evidence="1">Cell membrane</location>
    </subcellularLocation>
</comment>
<name>A0ABW2H7L7_9MICO</name>
<proteinExistence type="inferred from homology"/>
<evidence type="ECO:0000259" key="10">
    <source>
        <dbReference type="Pfam" id="PF00535"/>
    </source>
</evidence>
<evidence type="ECO:0000256" key="5">
    <source>
        <dbReference type="ARBA" id="ARBA00023136"/>
    </source>
</evidence>
<dbReference type="GO" id="GO:0016757">
    <property type="term" value="F:glycosyltransferase activity"/>
    <property type="evidence" value="ECO:0007669"/>
    <property type="project" value="UniProtKB-KW"/>
</dbReference>
<comment type="function">
    <text evidence="6">Catalyzes the glycosylation of 4,4'-diaponeurosporenoate, i.e. the esterification of glucose at the C1'' position with the carboxyl group of 4,4'-diaponeurosporenic acid, to form glycosyl-4,4'-diaponeurosporenoate. This is a step in the biosynthesis of staphyloxanthin, an orange pigment present in most staphylococci strains.</text>
</comment>
<reference evidence="12" key="1">
    <citation type="journal article" date="2019" name="Int. J. Syst. Evol. Microbiol.">
        <title>The Global Catalogue of Microorganisms (GCM) 10K type strain sequencing project: providing services to taxonomists for standard genome sequencing and annotation.</title>
        <authorList>
            <consortium name="The Broad Institute Genomics Platform"/>
            <consortium name="The Broad Institute Genome Sequencing Center for Infectious Disease"/>
            <person name="Wu L."/>
            <person name="Ma J."/>
        </authorList>
    </citation>
    <scope>NUCLEOTIDE SEQUENCE [LARGE SCALE GENOMIC DNA]</scope>
    <source>
        <strain evidence="12">CGMCC 1.15772</strain>
    </source>
</reference>
<dbReference type="PANTHER" id="PTHR43646">
    <property type="entry name" value="GLYCOSYLTRANSFERASE"/>
    <property type="match status" value="1"/>
</dbReference>
<evidence type="ECO:0000256" key="4">
    <source>
        <dbReference type="ARBA" id="ARBA00022679"/>
    </source>
</evidence>
<dbReference type="InterPro" id="IPR029044">
    <property type="entry name" value="Nucleotide-diphossugar_trans"/>
</dbReference>
<keyword evidence="12" id="KW-1185">Reference proteome</keyword>
<dbReference type="PANTHER" id="PTHR43646:SF2">
    <property type="entry name" value="GLYCOSYLTRANSFERASE 2-LIKE DOMAIN-CONTAINING PROTEIN"/>
    <property type="match status" value="1"/>
</dbReference>
<evidence type="ECO:0000256" key="7">
    <source>
        <dbReference type="ARBA" id="ARBA00037904"/>
    </source>
</evidence>
<dbReference type="Pfam" id="PF00535">
    <property type="entry name" value="Glycos_transf_2"/>
    <property type="match status" value="1"/>
</dbReference>
<comment type="similarity">
    <text evidence="8">Belongs to the glycosyltransferase 2 family. CrtQ subfamily.</text>
</comment>
<keyword evidence="4 11" id="KW-0808">Transferase</keyword>
<dbReference type="RefSeq" id="WP_262872313.1">
    <property type="nucleotide sequence ID" value="NZ_BAABKW010000008.1"/>
</dbReference>
<keyword evidence="3 11" id="KW-0328">Glycosyltransferase</keyword>
<evidence type="ECO:0000313" key="12">
    <source>
        <dbReference type="Proteomes" id="UP001596507"/>
    </source>
</evidence>
<comment type="caution">
    <text evidence="11">The sequence shown here is derived from an EMBL/GenBank/DDBJ whole genome shotgun (WGS) entry which is preliminary data.</text>
</comment>
<evidence type="ECO:0000256" key="8">
    <source>
        <dbReference type="ARBA" id="ARBA00038120"/>
    </source>
</evidence>
<feature type="domain" description="Glycosyltransferase 2-like" evidence="10">
    <location>
        <begin position="10"/>
        <end position="144"/>
    </location>
</feature>
<evidence type="ECO:0000256" key="1">
    <source>
        <dbReference type="ARBA" id="ARBA00004236"/>
    </source>
</evidence>
<comment type="pathway">
    <text evidence="7">Carotenoid biosynthesis; staphyloxanthin biosynthesis; staphyloxanthin from farnesyl diphosphate: step 4/5.</text>
</comment>
<accession>A0ABW2H7L7</accession>